<name>A0A067SHX1_GALM3</name>
<feature type="region of interest" description="Disordered" evidence="1">
    <location>
        <begin position="1"/>
        <end position="35"/>
    </location>
</feature>
<feature type="region of interest" description="Disordered" evidence="1">
    <location>
        <begin position="141"/>
        <end position="179"/>
    </location>
</feature>
<proteinExistence type="predicted"/>
<gene>
    <name evidence="2" type="ORF">GALMADRAFT_144452</name>
</gene>
<keyword evidence="3" id="KW-1185">Reference proteome</keyword>
<dbReference type="AlphaFoldDB" id="A0A067SHX1"/>
<reference evidence="3" key="1">
    <citation type="journal article" date="2014" name="Proc. Natl. Acad. Sci. U.S.A.">
        <title>Extensive sampling of basidiomycete genomes demonstrates inadequacy of the white-rot/brown-rot paradigm for wood decay fungi.</title>
        <authorList>
            <person name="Riley R."/>
            <person name="Salamov A.A."/>
            <person name="Brown D.W."/>
            <person name="Nagy L.G."/>
            <person name="Floudas D."/>
            <person name="Held B.W."/>
            <person name="Levasseur A."/>
            <person name="Lombard V."/>
            <person name="Morin E."/>
            <person name="Otillar R."/>
            <person name="Lindquist E.A."/>
            <person name="Sun H."/>
            <person name="LaButti K.M."/>
            <person name="Schmutz J."/>
            <person name="Jabbour D."/>
            <person name="Luo H."/>
            <person name="Baker S.E."/>
            <person name="Pisabarro A.G."/>
            <person name="Walton J.D."/>
            <person name="Blanchette R.A."/>
            <person name="Henrissat B."/>
            <person name="Martin F."/>
            <person name="Cullen D."/>
            <person name="Hibbett D.S."/>
            <person name="Grigoriev I.V."/>
        </authorList>
    </citation>
    <scope>NUCLEOTIDE SEQUENCE [LARGE SCALE GENOMIC DNA]</scope>
    <source>
        <strain evidence="3">CBS 339.88</strain>
    </source>
</reference>
<organism evidence="2 3">
    <name type="scientific">Galerina marginata (strain CBS 339.88)</name>
    <dbReference type="NCBI Taxonomy" id="685588"/>
    <lineage>
        <taxon>Eukaryota</taxon>
        <taxon>Fungi</taxon>
        <taxon>Dikarya</taxon>
        <taxon>Basidiomycota</taxon>
        <taxon>Agaricomycotina</taxon>
        <taxon>Agaricomycetes</taxon>
        <taxon>Agaricomycetidae</taxon>
        <taxon>Agaricales</taxon>
        <taxon>Agaricineae</taxon>
        <taxon>Strophariaceae</taxon>
        <taxon>Galerina</taxon>
    </lineage>
</organism>
<evidence type="ECO:0000313" key="3">
    <source>
        <dbReference type="Proteomes" id="UP000027222"/>
    </source>
</evidence>
<feature type="compositionally biased region" description="Polar residues" evidence="1">
    <location>
        <begin position="164"/>
        <end position="173"/>
    </location>
</feature>
<dbReference type="EMBL" id="KL142396">
    <property type="protein sequence ID" value="KDR70530.1"/>
    <property type="molecule type" value="Genomic_DNA"/>
</dbReference>
<evidence type="ECO:0000313" key="2">
    <source>
        <dbReference type="EMBL" id="KDR70530.1"/>
    </source>
</evidence>
<evidence type="ECO:0000256" key="1">
    <source>
        <dbReference type="SAM" id="MobiDB-lite"/>
    </source>
</evidence>
<protein>
    <submittedName>
        <fullName evidence="2">Uncharacterized protein</fullName>
    </submittedName>
</protein>
<accession>A0A067SHX1</accession>
<dbReference type="Proteomes" id="UP000027222">
    <property type="component" value="Unassembled WGS sequence"/>
</dbReference>
<feature type="compositionally biased region" description="Polar residues" evidence="1">
    <location>
        <begin position="1"/>
        <end position="31"/>
    </location>
</feature>
<sequence length="327" mass="35219">MSRTDAATAATNQRNMRSTSSSTPGKATSKGTVHDIETARKVLREKGYLAPDTTVNNTTMAFVVLQLSAVKNLPLDIVNALRAIGYLLEEIGRTEVETQAVEKHAGKVAEEMVEALSKAAEGAIAGIRAEGEKIVKQLREAAPAARGTGSQQTRDGEGHLPHTTVGNTRSYAATASGPPRMPVAMAAKIDTTGKQILVDKAPGMTMNSLAALNEKELVAKANLALETMEVEGDSRPEGVEFVAVRKLRHGGALYEMKNAQGAEWLRGKQELKEFLVRMGGTLIVKMKVYQAVVEYVPVAFLAEVEGVECNEEDRDREIRSMEKTSGL</sequence>
<dbReference type="OrthoDB" id="2800503at2759"/>
<dbReference type="HOGENOM" id="CLU_850055_0_0_1"/>